<dbReference type="InterPro" id="IPR012910">
    <property type="entry name" value="Plug_dom"/>
</dbReference>
<comment type="similarity">
    <text evidence="11 12">Belongs to the TonB-dependent receptor family.</text>
</comment>
<evidence type="ECO:0000256" key="6">
    <source>
        <dbReference type="ARBA" id="ARBA00023004"/>
    </source>
</evidence>
<evidence type="ECO:0000313" key="18">
    <source>
        <dbReference type="Proteomes" id="UP000550136"/>
    </source>
</evidence>
<feature type="chain" id="PRO_5030536518" evidence="14">
    <location>
        <begin position="28"/>
        <end position="776"/>
    </location>
</feature>
<keyword evidence="7" id="KW-0406">Ion transport</keyword>
<protein>
    <submittedName>
        <fullName evidence="17">TonB-dependent receptor</fullName>
    </submittedName>
</protein>
<evidence type="ECO:0000313" key="17">
    <source>
        <dbReference type="EMBL" id="NNG58596.1"/>
    </source>
</evidence>
<sequence>MTRNRLVEALCCASSLALAVAPVVARAQVPPPGSDEAVAEGTVRRDQPQVQGSPTDAPPRTESALSDSADILVIARGTSETLQKSPASITAFSSRQINDARIKDVSDFIASTPNISIVKSQSAGTSFVTVRGVSQVRNGESPLAVVVDGVQQVSPRQFTGDLFDVQQIEVLRGPQGALYGRNAIGGAIVITSKQPTNDFALNTNLSYGNGDLYRAEAAISGPIVRDKLLFRVAGSFLNFGGLLRNDFLNQTQDKTHDRNIRGLLHAVITDTLTADFRANYSHTDAIGGLFQYQAANFASPDSCFLDPANPFGGPAPDADRVSRRFCSNNRGTNRRTLEDYSFKLQNTADWGTITNVLSRVNVKELTLSDQFPYTASRNVFGTDGTQTQYEISKSWQNDFRVAAAANARFQWLIGGYYLRTNRFISTTTGFDTGQGIIPIYREPQYANALNPTLSFLADNNRNRAYAFYGNLGFKITDALEVSAAFRYDHDRRRQSISPLGSAGVPTGCTTTNDAACVRTANFSQSQPKFTINYKPTDTLTLFADWGIGFRSGQFNQAGAASAANLPGAFDLAKAEKAETAEAGFKASLFDGKLRVNATGFYTNDKNPFYFVFVGSIGAQILVNVDKVRLYGGEIEAYFTPVKGFDLFASYGYTHSEIRRFAFDPTVVGNKAPYIPRDGGSVGTQYRIPMSDRYNLFARAEVEHHGKQYWEPNNVTSRSSFQLVNLRGGVETAGGAFSLMGFARNVTDKKYNAEFVSGGFVAPSQPRTYGVELIGQF</sequence>
<keyword evidence="14" id="KW-0732">Signal</keyword>
<dbReference type="Proteomes" id="UP000550136">
    <property type="component" value="Unassembled WGS sequence"/>
</dbReference>
<dbReference type="InterPro" id="IPR000531">
    <property type="entry name" value="Beta-barrel_TonB"/>
</dbReference>
<dbReference type="EMBL" id="JABEOU010000038">
    <property type="protein sequence ID" value="NNG58596.1"/>
    <property type="molecule type" value="Genomic_DNA"/>
</dbReference>
<evidence type="ECO:0000256" key="14">
    <source>
        <dbReference type="SAM" id="SignalP"/>
    </source>
</evidence>
<evidence type="ECO:0000256" key="7">
    <source>
        <dbReference type="ARBA" id="ARBA00023065"/>
    </source>
</evidence>
<keyword evidence="3 11" id="KW-1134">Transmembrane beta strand</keyword>
<dbReference type="InterPro" id="IPR039426">
    <property type="entry name" value="TonB-dep_rcpt-like"/>
</dbReference>
<evidence type="ECO:0000256" key="13">
    <source>
        <dbReference type="SAM" id="MobiDB-lite"/>
    </source>
</evidence>
<dbReference type="InterPro" id="IPR036942">
    <property type="entry name" value="Beta-barrel_TonB_sf"/>
</dbReference>
<gene>
    <name evidence="17" type="ORF">HKX06_14595</name>
</gene>
<dbReference type="AlphaFoldDB" id="A0A7Y2PD88"/>
<evidence type="ECO:0000259" key="15">
    <source>
        <dbReference type="Pfam" id="PF00593"/>
    </source>
</evidence>
<keyword evidence="2 11" id="KW-0813">Transport</keyword>
<dbReference type="Gene3D" id="2.40.170.20">
    <property type="entry name" value="TonB-dependent receptor, beta-barrel domain"/>
    <property type="match status" value="1"/>
</dbReference>
<evidence type="ECO:0000256" key="12">
    <source>
        <dbReference type="RuleBase" id="RU003357"/>
    </source>
</evidence>
<name>A0A7Y2PD88_SPHPI</name>
<dbReference type="Pfam" id="PF00593">
    <property type="entry name" value="TonB_dep_Rec_b-barrel"/>
    <property type="match status" value="1"/>
</dbReference>
<reference evidence="17 18" key="1">
    <citation type="submission" date="2020-05" db="EMBL/GenBank/DDBJ databases">
        <title>Draft Genome Sequences of Sphingomonas sp. Isolated from the International Space Station.</title>
        <authorList>
            <person name="Bijlani S."/>
            <person name="Singh N.K."/>
            <person name="Mason C.E."/>
            <person name="Wang C.C."/>
            <person name="Venkateswaran K."/>
        </authorList>
    </citation>
    <scope>NUCLEOTIDE SEQUENCE [LARGE SCALE GENOMIC DNA]</scope>
    <source>
        <strain evidence="17 18">FKI-L5-BR-P1</strain>
    </source>
</reference>
<dbReference type="PANTHER" id="PTHR32552">
    <property type="entry name" value="FERRICHROME IRON RECEPTOR-RELATED"/>
    <property type="match status" value="1"/>
</dbReference>
<keyword evidence="5 11" id="KW-0812">Transmembrane</keyword>
<dbReference type="SUPFAM" id="SSF56935">
    <property type="entry name" value="Porins"/>
    <property type="match status" value="1"/>
</dbReference>
<evidence type="ECO:0000259" key="16">
    <source>
        <dbReference type="Pfam" id="PF07715"/>
    </source>
</evidence>
<dbReference type="RefSeq" id="WP_170170898.1">
    <property type="nucleotide sequence ID" value="NZ_JABEOU010000038.1"/>
</dbReference>
<evidence type="ECO:0000256" key="8">
    <source>
        <dbReference type="ARBA" id="ARBA00023077"/>
    </source>
</evidence>
<feature type="domain" description="TonB-dependent receptor plug" evidence="16">
    <location>
        <begin position="82"/>
        <end position="187"/>
    </location>
</feature>
<feature type="signal peptide" evidence="14">
    <location>
        <begin position="1"/>
        <end position="27"/>
    </location>
</feature>
<evidence type="ECO:0000256" key="9">
    <source>
        <dbReference type="ARBA" id="ARBA00023136"/>
    </source>
</evidence>
<dbReference type="PROSITE" id="PS52016">
    <property type="entry name" value="TONB_DEPENDENT_REC_3"/>
    <property type="match status" value="1"/>
</dbReference>
<evidence type="ECO:0000256" key="10">
    <source>
        <dbReference type="ARBA" id="ARBA00023237"/>
    </source>
</evidence>
<proteinExistence type="inferred from homology"/>
<keyword evidence="8 12" id="KW-0798">TonB box</keyword>
<evidence type="ECO:0000256" key="1">
    <source>
        <dbReference type="ARBA" id="ARBA00004571"/>
    </source>
</evidence>
<dbReference type="GO" id="GO:0006826">
    <property type="term" value="P:iron ion transport"/>
    <property type="evidence" value="ECO:0007669"/>
    <property type="project" value="UniProtKB-KW"/>
</dbReference>
<keyword evidence="9 11" id="KW-0472">Membrane</keyword>
<keyword evidence="6" id="KW-0408">Iron</keyword>
<organism evidence="17 18">
    <name type="scientific">Sphingomonas paucimobilis</name>
    <name type="common">Pseudomonas paucimobilis</name>
    <dbReference type="NCBI Taxonomy" id="13689"/>
    <lineage>
        <taxon>Bacteria</taxon>
        <taxon>Pseudomonadati</taxon>
        <taxon>Pseudomonadota</taxon>
        <taxon>Alphaproteobacteria</taxon>
        <taxon>Sphingomonadales</taxon>
        <taxon>Sphingomonadaceae</taxon>
        <taxon>Sphingomonas</taxon>
    </lineage>
</organism>
<evidence type="ECO:0000256" key="11">
    <source>
        <dbReference type="PROSITE-ProRule" id="PRU01360"/>
    </source>
</evidence>
<dbReference type="PANTHER" id="PTHR32552:SF81">
    <property type="entry name" value="TONB-DEPENDENT OUTER MEMBRANE RECEPTOR"/>
    <property type="match status" value="1"/>
</dbReference>
<accession>A0A7Y2PD88</accession>
<dbReference type="GO" id="GO:0009279">
    <property type="term" value="C:cell outer membrane"/>
    <property type="evidence" value="ECO:0007669"/>
    <property type="project" value="UniProtKB-SubCell"/>
</dbReference>
<feature type="region of interest" description="Disordered" evidence="13">
    <location>
        <begin position="29"/>
        <end position="64"/>
    </location>
</feature>
<evidence type="ECO:0000256" key="2">
    <source>
        <dbReference type="ARBA" id="ARBA00022448"/>
    </source>
</evidence>
<dbReference type="CDD" id="cd01347">
    <property type="entry name" value="ligand_gated_channel"/>
    <property type="match status" value="1"/>
</dbReference>
<evidence type="ECO:0000256" key="3">
    <source>
        <dbReference type="ARBA" id="ARBA00022452"/>
    </source>
</evidence>
<comment type="subcellular location">
    <subcellularLocation>
        <location evidence="1 11">Cell outer membrane</location>
        <topology evidence="1 11">Multi-pass membrane protein</topology>
    </subcellularLocation>
</comment>
<keyword evidence="4" id="KW-0410">Iron transport</keyword>
<comment type="caution">
    <text evidence="17">The sequence shown here is derived from an EMBL/GenBank/DDBJ whole genome shotgun (WGS) entry which is preliminary data.</text>
</comment>
<evidence type="ECO:0000256" key="4">
    <source>
        <dbReference type="ARBA" id="ARBA00022496"/>
    </source>
</evidence>
<dbReference type="Pfam" id="PF07715">
    <property type="entry name" value="Plug"/>
    <property type="match status" value="1"/>
</dbReference>
<keyword evidence="10 11" id="KW-0998">Cell outer membrane</keyword>
<keyword evidence="17" id="KW-0675">Receptor</keyword>
<feature type="domain" description="TonB-dependent receptor-like beta-barrel" evidence="15">
    <location>
        <begin position="294"/>
        <end position="738"/>
    </location>
</feature>
<evidence type="ECO:0000256" key="5">
    <source>
        <dbReference type="ARBA" id="ARBA00022692"/>
    </source>
</evidence>